<feature type="region of interest" description="Disordered" evidence="1">
    <location>
        <begin position="222"/>
        <end position="244"/>
    </location>
</feature>
<feature type="compositionally biased region" description="Basic and acidic residues" evidence="1">
    <location>
        <begin position="170"/>
        <end position="181"/>
    </location>
</feature>
<dbReference type="GO" id="GO:0070681">
    <property type="term" value="P:glutaminyl-tRNAGln biosynthesis via transamidation"/>
    <property type="evidence" value="ECO:0007669"/>
    <property type="project" value="TreeGrafter"/>
</dbReference>
<dbReference type="EMBL" id="CAJVRM010000129">
    <property type="protein sequence ID" value="CAG8975240.1"/>
    <property type="molecule type" value="Genomic_DNA"/>
</dbReference>
<feature type="region of interest" description="Disordered" evidence="1">
    <location>
        <begin position="159"/>
        <end position="181"/>
    </location>
</feature>
<evidence type="ECO:0000313" key="4">
    <source>
        <dbReference type="Proteomes" id="UP000701801"/>
    </source>
</evidence>
<dbReference type="InterPro" id="IPR049545">
    <property type="entry name" value="Gta3_dom"/>
</dbReference>
<comment type="caution">
    <text evidence="3">The sequence shown here is derived from an EMBL/GenBank/DDBJ whole genome shotgun (WGS) entry which is preliminary data.</text>
</comment>
<protein>
    <recommendedName>
        <fullName evidence="2">Glutamyl-tRNA amidotransferase complex subunit Gta3 domain-containing protein</fullName>
    </recommendedName>
</protein>
<dbReference type="Proteomes" id="UP000701801">
    <property type="component" value="Unassembled WGS sequence"/>
</dbReference>
<dbReference type="AlphaFoldDB" id="A0A9N9Q0Q4"/>
<proteinExistence type="predicted"/>
<dbReference type="InterPro" id="IPR003837">
    <property type="entry name" value="GatC"/>
</dbReference>
<evidence type="ECO:0000259" key="2">
    <source>
        <dbReference type="Pfam" id="PF20978"/>
    </source>
</evidence>
<evidence type="ECO:0000256" key="1">
    <source>
        <dbReference type="SAM" id="MobiDB-lite"/>
    </source>
</evidence>
<dbReference type="GO" id="GO:0032543">
    <property type="term" value="P:mitochondrial translation"/>
    <property type="evidence" value="ECO:0007669"/>
    <property type="project" value="TreeGrafter"/>
</dbReference>
<keyword evidence="4" id="KW-1185">Reference proteome</keyword>
<name>A0A9N9Q0Q4_9HELO</name>
<feature type="region of interest" description="Disordered" evidence="1">
    <location>
        <begin position="20"/>
        <end position="50"/>
    </location>
</feature>
<gene>
    <name evidence="3" type="ORF">HYALB_00011940</name>
</gene>
<dbReference type="PANTHER" id="PTHR15004">
    <property type="entry name" value="GLUTAMYL-TRNA(GLN) AMIDOTRANSFERASE SUBUNIT C, MITOCHONDRIAL"/>
    <property type="match status" value="1"/>
</dbReference>
<organism evidence="3 4">
    <name type="scientific">Hymenoscyphus albidus</name>
    <dbReference type="NCBI Taxonomy" id="595503"/>
    <lineage>
        <taxon>Eukaryota</taxon>
        <taxon>Fungi</taxon>
        <taxon>Dikarya</taxon>
        <taxon>Ascomycota</taxon>
        <taxon>Pezizomycotina</taxon>
        <taxon>Leotiomycetes</taxon>
        <taxon>Helotiales</taxon>
        <taxon>Helotiaceae</taxon>
        <taxon>Hymenoscyphus</taxon>
    </lineage>
</organism>
<dbReference type="PANTHER" id="PTHR15004:SF0">
    <property type="entry name" value="GLUTAMYL-TRNA(GLN) AMIDOTRANSFERASE SUBUNIT C, MITOCHONDRIAL"/>
    <property type="match status" value="1"/>
</dbReference>
<sequence>MNSFICSTCRASLRKTSRIRGIPAIRHNSSSSTPNPQPGSPKATPEPLKTPFDIASFLSTPSWSVRALFPDPTTPLKQEITPKQLHHLLRLSALPQPKSPDEEAEMLKTLHTQLHFVRDIQSVNTEGVEPLQSIRDETTAGIKASTITLESLRHALEEEGVTPRNRRPRRVVEQVPKADPRKTPVVRIENSTMGTSENWDVMATAGEKVVTPSGSYFVVRSGEVGEERLSRGGPTSVDEGENRL</sequence>
<feature type="domain" description="Glutamyl-tRNA amidotransferase complex subunit Gta3" evidence="2">
    <location>
        <begin position="78"/>
        <end position="131"/>
    </location>
</feature>
<dbReference type="GO" id="GO:0006450">
    <property type="term" value="P:regulation of translational fidelity"/>
    <property type="evidence" value="ECO:0007669"/>
    <property type="project" value="InterPro"/>
</dbReference>
<dbReference type="GO" id="GO:0005739">
    <property type="term" value="C:mitochondrion"/>
    <property type="evidence" value="ECO:0007669"/>
    <property type="project" value="TreeGrafter"/>
</dbReference>
<dbReference type="OrthoDB" id="5522061at2759"/>
<dbReference type="GO" id="GO:0030956">
    <property type="term" value="C:glutamyl-tRNA(Gln) amidotransferase complex"/>
    <property type="evidence" value="ECO:0007669"/>
    <property type="project" value="TreeGrafter"/>
</dbReference>
<reference evidence="3" key="1">
    <citation type="submission" date="2021-07" db="EMBL/GenBank/DDBJ databases">
        <authorList>
            <person name="Durling M."/>
        </authorList>
    </citation>
    <scope>NUCLEOTIDE SEQUENCE</scope>
</reference>
<accession>A0A9N9Q0Q4</accession>
<dbReference type="Pfam" id="PF20978">
    <property type="entry name" value="Gta3"/>
    <property type="match status" value="1"/>
</dbReference>
<evidence type="ECO:0000313" key="3">
    <source>
        <dbReference type="EMBL" id="CAG8975240.1"/>
    </source>
</evidence>